<feature type="region of interest" description="Disordered" evidence="1">
    <location>
        <begin position="97"/>
        <end position="139"/>
    </location>
</feature>
<comment type="caution">
    <text evidence="2">The sequence shown here is derived from an EMBL/GenBank/DDBJ whole genome shotgun (WGS) entry which is preliminary data.</text>
</comment>
<accession>A0A8H5M7W5</accession>
<organism evidence="2 3">
    <name type="scientific">Collybiopsis confluens</name>
    <dbReference type="NCBI Taxonomy" id="2823264"/>
    <lineage>
        <taxon>Eukaryota</taxon>
        <taxon>Fungi</taxon>
        <taxon>Dikarya</taxon>
        <taxon>Basidiomycota</taxon>
        <taxon>Agaricomycotina</taxon>
        <taxon>Agaricomycetes</taxon>
        <taxon>Agaricomycetidae</taxon>
        <taxon>Agaricales</taxon>
        <taxon>Marasmiineae</taxon>
        <taxon>Omphalotaceae</taxon>
        <taxon>Collybiopsis</taxon>
    </lineage>
</organism>
<proteinExistence type="predicted"/>
<evidence type="ECO:0000313" key="3">
    <source>
        <dbReference type="Proteomes" id="UP000518752"/>
    </source>
</evidence>
<feature type="region of interest" description="Disordered" evidence="1">
    <location>
        <begin position="31"/>
        <end position="80"/>
    </location>
</feature>
<feature type="region of interest" description="Disordered" evidence="1">
    <location>
        <begin position="180"/>
        <end position="217"/>
    </location>
</feature>
<dbReference type="Proteomes" id="UP000518752">
    <property type="component" value="Unassembled WGS sequence"/>
</dbReference>
<dbReference type="EMBL" id="JAACJN010000045">
    <property type="protein sequence ID" value="KAF5384007.1"/>
    <property type="molecule type" value="Genomic_DNA"/>
</dbReference>
<feature type="compositionally biased region" description="Low complexity" evidence="1">
    <location>
        <begin position="118"/>
        <end position="136"/>
    </location>
</feature>
<evidence type="ECO:0000256" key="1">
    <source>
        <dbReference type="SAM" id="MobiDB-lite"/>
    </source>
</evidence>
<evidence type="ECO:0000313" key="2">
    <source>
        <dbReference type="EMBL" id="KAF5384007.1"/>
    </source>
</evidence>
<name>A0A8H5M7W5_9AGAR</name>
<keyword evidence="3" id="KW-1185">Reference proteome</keyword>
<gene>
    <name evidence="2" type="ORF">D9757_006998</name>
</gene>
<reference evidence="2 3" key="1">
    <citation type="journal article" date="2020" name="ISME J.">
        <title>Uncovering the hidden diversity of litter-decomposition mechanisms in mushroom-forming fungi.</title>
        <authorList>
            <person name="Floudas D."/>
            <person name="Bentzer J."/>
            <person name="Ahren D."/>
            <person name="Johansson T."/>
            <person name="Persson P."/>
            <person name="Tunlid A."/>
        </authorList>
    </citation>
    <scope>NUCLEOTIDE SEQUENCE [LARGE SCALE GENOMIC DNA]</scope>
    <source>
        <strain evidence="2 3">CBS 406.79</strain>
    </source>
</reference>
<feature type="compositionally biased region" description="Polar residues" evidence="1">
    <location>
        <begin position="64"/>
        <end position="80"/>
    </location>
</feature>
<sequence>MAPFLHEAVKETMKVIKPPKSSFIGLTKAMTSIFSRPPSPPPRAPSPDHSTGLKPLPIRRSSTRPHTATGANPSDLHNLQLQRIPVLRTSHSDIGWNSQLLSQRPPQRRPSKGMLKFSTPPSSTLSISASSDSLDSLRTLGRPKSFQHAMPYRSLPPSPCLISNPPPPVLSIPTFVLTDTDTETDTDTDKSETCLSSSPLSDSREKRQKRRRSRAITEAKTLKSRIFAFCTPNRSTAVCTA</sequence>
<dbReference type="AlphaFoldDB" id="A0A8H5M7W5"/>
<protein>
    <submittedName>
        <fullName evidence="2">Uncharacterized protein</fullName>
    </submittedName>
</protein>